<dbReference type="GO" id="GO:0016491">
    <property type="term" value="F:oxidoreductase activity"/>
    <property type="evidence" value="ECO:0007669"/>
    <property type="project" value="UniProtKB-KW"/>
</dbReference>
<dbReference type="Proteomes" id="UP000321595">
    <property type="component" value="Chromosome"/>
</dbReference>
<dbReference type="PANTHER" id="PTHR43669:SF6">
    <property type="entry name" value="DECAPRENYLPHOSPHORYL-2-KETO-BETA-D-ERYTHRO-PENTOSE REDUCTASE"/>
    <property type="match status" value="1"/>
</dbReference>
<dbReference type="AlphaFoldDB" id="A0A5B8XT34"/>
<sequence length="266" mass="28589">MGSELYLPVRVGASPWTCGRCKVSVLILGATSPIARAIAGVYAEEGHAVYLAARDVAEAERIAADLKVRFGVRTGFGAFDATNLDAHAALVEQVESELGAIEVALVAFGDMGEQEESETDPSAARRVIDINYTGSVSVSELVAQKMIERSSGTIIGLSSVAGDRGRQSNYIYGSAKGAFALYLQGLRNRCFRSGVHVLTVKLGFVDTRMTYGMETAIPVADPADAALAIKRAASRGENEMYYPRFWRGIMGVIKVMPEALFKRLNL</sequence>
<dbReference type="InterPro" id="IPR036291">
    <property type="entry name" value="NAD(P)-bd_dom_sf"/>
</dbReference>
<accession>A0A5B8XT34</accession>
<dbReference type="PRINTS" id="PR00081">
    <property type="entry name" value="GDHRDH"/>
</dbReference>
<organism evidence="3 4">
    <name type="scientific">Microvenator marinus</name>
    <dbReference type="NCBI Taxonomy" id="2600177"/>
    <lineage>
        <taxon>Bacteria</taxon>
        <taxon>Deltaproteobacteria</taxon>
        <taxon>Bradymonadales</taxon>
        <taxon>Microvenatoraceae</taxon>
        <taxon>Microvenator</taxon>
    </lineage>
</organism>
<dbReference type="InterPro" id="IPR002347">
    <property type="entry name" value="SDR_fam"/>
</dbReference>
<evidence type="ECO:0000313" key="4">
    <source>
        <dbReference type="Proteomes" id="UP000321595"/>
    </source>
</evidence>
<dbReference type="KEGG" id="bbae:FRD01_04935"/>
<protein>
    <submittedName>
        <fullName evidence="3">SDR family oxidoreductase</fullName>
    </submittedName>
</protein>
<dbReference type="EMBL" id="CP042467">
    <property type="protein sequence ID" value="QED26599.1"/>
    <property type="molecule type" value="Genomic_DNA"/>
</dbReference>
<keyword evidence="2" id="KW-0560">Oxidoreductase</keyword>
<gene>
    <name evidence="3" type="ORF">FRD01_04935</name>
</gene>
<evidence type="ECO:0000256" key="2">
    <source>
        <dbReference type="ARBA" id="ARBA00023002"/>
    </source>
</evidence>
<dbReference type="OrthoDB" id="9804952at2"/>
<proteinExistence type="inferred from homology"/>
<dbReference type="Gene3D" id="3.40.50.720">
    <property type="entry name" value="NAD(P)-binding Rossmann-like Domain"/>
    <property type="match status" value="1"/>
</dbReference>
<dbReference type="NCBIfam" id="NF005489">
    <property type="entry name" value="PRK07102.1"/>
    <property type="match status" value="1"/>
</dbReference>
<evidence type="ECO:0000256" key="1">
    <source>
        <dbReference type="ARBA" id="ARBA00006484"/>
    </source>
</evidence>
<comment type="similarity">
    <text evidence="1">Belongs to the short-chain dehydrogenases/reductases (SDR) family.</text>
</comment>
<name>A0A5B8XT34_9DELT</name>
<dbReference type="SUPFAM" id="SSF51735">
    <property type="entry name" value="NAD(P)-binding Rossmann-fold domains"/>
    <property type="match status" value="1"/>
</dbReference>
<dbReference type="Pfam" id="PF00106">
    <property type="entry name" value="adh_short"/>
    <property type="match status" value="1"/>
</dbReference>
<reference evidence="3 4" key="1">
    <citation type="submission" date="2019-08" db="EMBL/GenBank/DDBJ databases">
        <authorList>
            <person name="Liang Q."/>
        </authorList>
    </citation>
    <scope>NUCLEOTIDE SEQUENCE [LARGE SCALE GENOMIC DNA]</scope>
    <source>
        <strain evidence="3 4">V1718</strain>
    </source>
</reference>
<evidence type="ECO:0000313" key="3">
    <source>
        <dbReference type="EMBL" id="QED26599.1"/>
    </source>
</evidence>
<keyword evidence="4" id="KW-1185">Reference proteome</keyword>
<dbReference type="PANTHER" id="PTHR43669">
    <property type="entry name" value="5-KETO-D-GLUCONATE 5-REDUCTASE"/>
    <property type="match status" value="1"/>
</dbReference>